<evidence type="ECO:0000256" key="1">
    <source>
        <dbReference type="SAM" id="MobiDB-lite"/>
    </source>
</evidence>
<name>A0AAN8G0H2_TRICO</name>
<reference evidence="3 4" key="1">
    <citation type="submission" date="2019-10" db="EMBL/GenBank/DDBJ databases">
        <title>Assembly and Annotation for the nematode Trichostrongylus colubriformis.</title>
        <authorList>
            <person name="Martin J."/>
        </authorList>
    </citation>
    <scope>NUCLEOTIDE SEQUENCE [LARGE SCALE GENOMIC DNA]</scope>
    <source>
        <strain evidence="3">G859</strain>
        <tissue evidence="3">Whole worm</tissue>
    </source>
</reference>
<evidence type="ECO:0000313" key="3">
    <source>
        <dbReference type="EMBL" id="KAK5980830.1"/>
    </source>
</evidence>
<protein>
    <submittedName>
        <fullName evidence="3">Uncharacterized protein</fullName>
    </submittedName>
</protein>
<sequence length="157" mass="17277">MAAQDNSRPSDYEEHDDSKEPEERVAGAGNLSVYYGFGDGYRDMFVAIGLMLESILVIAIGGMEGYVGLLMLIINIGFKIVVCVVAYAAAAQRNGKLMIFVAILSGIASAVTIYYDIVAFSTFSHHNFSMKVLPYTIQAVLDLIIYLHMIYYSIVLL</sequence>
<accession>A0AAN8G0H2</accession>
<evidence type="ECO:0000313" key="4">
    <source>
        <dbReference type="Proteomes" id="UP001331761"/>
    </source>
</evidence>
<feature type="transmembrane region" description="Helical" evidence="2">
    <location>
        <begin position="97"/>
        <end position="115"/>
    </location>
</feature>
<feature type="compositionally biased region" description="Basic and acidic residues" evidence="1">
    <location>
        <begin position="8"/>
        <end position="24"/>
    </location>
</feature>
<feature type="transmembrane region" description="Helical" evidence="2">
    <location>
        <begin position="135"/>
        <end position="154"/>
    </location>
</feature>
<keyword evidence="4" id="KW-1185">Reference proteome</keyword>
<evidence type="ECO:0000256" key="2">
    <source>
        <dbReference type="SAM" id="Phobius"/>
    </source>
</evidence>
<dbReference type="AlphaFoldDB" id="A0AAN8G0H2"/>
<feature type="transmembrane region" description="Helical" evidence="2">
    <location>
        <begin position="44"/>
        <end position="63"/>
    </location>
</feature>
<feature type="transmembrane region" description="Helical" evidence="2">
    <location>
        <begin position="69"/>
        <end position="90"/>
    </location>
</feature>
<dbReference type="EMBL" id="WIXE01006946">
    <property type="protein sequence ID" value="KAK5980830.1"/>
    <property type="molecule type" value="Genomic_DNA"/>
</dbReference>
<keyword evidence="2" id="KW-1133">Transmembrane helix</keyword>
<gene>
    <name evidence="3" type="ORF">GCK32_010445</name>
</gene>
<feature type="region of interest" description="Disordered" evidence="1">
    <location>
        <begin position="1"/>
        <end position="24"/>
    </location>
</feature>
<organism evidence="3 4">
    <name type="scientific">Trichostrongylus colubriformis</name>
    <name type="common">Black scour worm</name>
    <dbReference type="NCBI Taxonomy" id="6319"/>
    <lineage>
        <taxon>Eukaryota</taxon>
        <taxon>Metazoa</taxon>
        <taxon>Ecdysozoa</taxon>
        <taxon>Nematoda</taxon>
        <taxon>Chromadorea</taxon>
        <taxon>Rhabditida</taxon>
        <taxon>Rhabditina</taxon>
        <taxon>Rhabditomorpha</taxon>
        <taxon>Strongyloidea</taxon>
        <taxon>Trichostrongylidae</taxon>
        <taxon>Trichostrongylus</taxon>
    </lineage>
</organism>
<keyword evidence="2" id="KW-0812">Transmembrane</keyword>
<keyword evidence="2" id="KW-0472">Membrane</keyword>
<proteinExistence type="predicted"/>
<dbReference type="Proteomes" id="UP001331761">
    <property type="component" value="Unassembled WGS sequence"/>
</dbReference>
<comment type="caution">
    <text evidence="3">The sequence shown here is derived from an EMBL/GenBank/DDBJ whole genome shotgun (WGS) entry which is preliminary data.</text>
</comment>